<dbReference type="SUPFAM" id="SSF111283">
    <property type="entry name" value="Putative modulator of DNA gyrase, PmbA/TldD"/>
    <property type="match status" value="1"/>
</dbReference>
<protein>
    <recommendedName>
        <fullName evidence="2">Metalloprotease TldD/E C-terminal domain-containing protein</fullName>
    </recommendedName>
</protein>
<dbReference type="EMBL" id="LAZR01000689">
    <property type="protein sequence ID" value="KKN60623.1"/>
    <property type="molecule type" value="Genomic_DNA"/>
</dbReference>
<organism evidence="3">
    <name type="scientific">marine sediment metagenome</name>
    <dbReference type="NCBI Taxonomy" id="412755"/>
    <lineage>
        <taxon>unclassified sequences</taxon>
        <taxon>metagenomes</taxon>
        <taxon>ecological metagenomes</taxon>
    </lineage>
</organism>
<proteinExistence type="inferred from homology"/>
<dbReference type="InterPro" id="IPR051463">
    <property type="entry name" value="Peptidase_U62_metallo"/>
</dbReference>
<dbReference type="InterPro" id="IPR036059">
    <property type="entry name" value="TldD/PmbA_sf"/>
</dbReference>
<dbReference type="GO" id="GO:0006508">
    <property type="term" value="P:proteolysis"/>
    <property type="evidence" value="ECO:0007669"/>
    <property type="project" value="InterPro"/>
</dbReference>
<dbReference type="GO" id="GO:0008237">
    <property type="term" value="F:metallopeptidase activity"/>
    <property type="evidence" value="ECO:0007669"/>
    <property type="project" value="InterPro"/>
</dbReference>
<feature type="domain" description="Metalloprotease TldD/E C-terminal" evidence="2">
    <location>
        <begin position="307"/>
        <end position="454"/>
    </location>
</feature>
<evidence type="ECO:0000313" key="3">
    <source>
        <dbReference type="EMBL" id="KKN60623.1"/>
    </source>
</evidence>
<dbReference type="Pfam" id="PF19289">
    <property type="entry name" value="PmbA_TldD_3rd"/>
    <property type="match status" value="1"/>
</dbReference>
<dbReference type="PANTHER" id="PTHR30624:SF0">
    <property type="entry name" value="METALLOPROTEASE SLR0863"/>
    <property type="match status" value="1"/>
</dbReference>
<sequence length="601" mass="67485">MMRPKRSRFIFLWIFFLSWMLSIVIPASKLGARQKEDVLLKALKDEMNRSMEKLQLKDMEKPYYIEYAVEDAETFVIKSVFGAIVESDQDRSRLLRVGLRVGSYDLDNSEFAGGRSLYSMIGGRPTQLVLEDDYAALRHDMWLATDGAYKQALEQLAAKRSFIKTKVQSEEIPDFSREETTKTIAPKKLLTFDQKKWEGVLRRLSAIFREFPVIYDSSISLNIRFSHKYFINSEGTISHQPANLVSLYVRAATQASDGMGLKHFVPSYGTSLEQLPPEKEMAASIRKMAEELTALTSAPVLEKYLGPVLVTGQAAGELFAQVLAPQLSGQRSPLMEQQQMAAMMTESKLASRLNRRVLPSFFTVVDDPTQKTYEKQQLIGSYKVDDQGVPARPVTIIERGVLKTLLMSRRPSKEISQSNGHGRTMQIGSPSVQIGNLFVQTTEGKSFAELKQELIDLCQDQGLSYGLVIKKFDNPSISGRKFSLSSFSMRGGPQQELVTPPILAYKVFIEDGREELVRGVIVAEMSVRMLKDIVAVGKDYYVNNKLMSGGGMMRLFFSYAVGLGIPTTVIAPSVLFEEVELKKPGGAHQKPVFLKHPFFKK</sequence>
<accession>A0A0F9V404</accession>
<dbReference type="InterPro" id="IPR045569">
    <property type="entry name" value="Metalloprtase-TldD/E_C"/>
</dbReference>
<comment type="similarity">
    <text evidence="1">Belongs to the peptidase U62 family.</text>
</comment>
<reference evidence="3" key="1">
    <citation type="journal article" date="2015" name="Nature">
        <title>Complex archaea that bridge the gap between prokaryotes and eukaryotes.</title>
        <authorList>
            <person name="Spang A."/>
            <person name="Saw J.H."/>
            <person name="Jorgensen S.L."/>
            <person name="Zaremba-Niedzwiedzka K."/>
            <person name="Martijn J."/>
            <person name="Lind A.E."/>
            <person name="van Eijk R."/>
            <person name="Schleper C."/>
            <person name="Guy L."/>
            <person name="Ettema T.J."/>
        </authorList>
    </citation>
    <scope>NUCLEOTIDE SEQUENCE</scope>
</reference>
<dbReference type="AlphaFoldDB" id="A0A0F9V404"/>
<name>A0A0F9V404_9ZZZZ</name>
<evidence type="ECO:0000256" key="1">
    <source>
        <dbReference type="ARBA" id="ARBA00005836"/>
    </source>
</evidence>
<dbReference type="GO" id="GO:0005829">
    <property type="term" value="C:cytosol"/>
    <property type="evidence" value="ECO:0007669"/>
    <property type="project" value="TreeGrafter"/>
</dbReference>
<comment type="caution">
    <text evidence="3">The sequence shown here is derived from an EMBL/GenBank/DDBJ whole genome shotgun (WGS) entry which is preliminary data.</text>
</comment>
<dbReference type="PANTHER" id="PTHR30624">
    <property type="entry name" value="UNCHARACTERIZED PROTEIN TLDD AND PMBA"/>
    <property type="match status" value="1"/>
</dbReference>
<evidence type="ECO:0000259" key="2">
    <source>
        <dbReference type="Pfam" id="PF19289"/>
    </source>
</evidence>
<gene>
    <name evidence="3" type="ORF">LCGC14_0530100</name>
</gene>